<dbReference type="EMBL" id="JAQQWP010000002">
    <property type="protein sequence ID" value="KAK8130326.1"/>
    <property type="molecule type" value="Genomic_DNA"/>
</dbReference>
<feature type="compositionally biased region" description="Polar residues" evidence="1">
    <location>
        <begin position="1"/>
        <end position="13"/>
    </location>
</feature>
<evidence type="ECO:0000313" key="3">
    <source>
        <dbReference type="Proteomes" id="UP001392437"/>
    </source>
</evidence>
<name>A0AAW0R966_9PEZI</name>
<reference evidence="2 3" key="1">
    <citation type="submission" date="2023-01" db="EMBL/GenBank/DDBJ databases">
        <title>Analysis of 21 Apiospora genomes using comparative genomics revels a genus with tremendous synthesis potential of carbohydrate active enzymes and secondary metabolites.</title>
        <authorList>
            <person name="Sorensen T."/>
        </authorList>
    </citation>
    <scope>NUCLEOTIDE SEQUENCE [LARGE SCALE GENOMIC DNA]</scope>
    <source>
        <strain evidence="2 3">CBS 117206</strain>
    </source>
</reference>
<sequence length="66" mass="6728">MDTGSDPKSSATPNGHDRGTSESAVAESPSWARPAAAIPRVPGVIIAIPKLSHSCRGSSPFAVETI</sequence>
<proteinExistence type="predicted"/>
<evidence type="ECO:0000256" key="1">
    <source>
        <dbReference type="SAM" id="MobiDB-lite"/>
    </source>
</evidence>
<gene>
    <name evidence="2" type="ORF">PG999_002706</name>
</gene>
<protein>
    <submittedName>
        <fullName evidence="2">Uncharacterized protein</fullName>
    </submittedName>
</protein>
<keyword evidence="3" id="KW-1185">Reference proteome</keyword>
<comment type="caution">
    <text evidence="2">The sequence shown here is derived from an EMBL/GenBank/DDBJ whole genome shotgun (WGS) entry which is preliminary data.</text>
</comment>
<dbReference type="Proteomes" id="UP001392437">
    <property type="component" value="Unassembled WGS sequence"/>
</dbReference>
<dbReference type="AlphaFoldDB" id="A0AAW0R966"/>
<accession>A0AAW0R966</accession>
<organism evidence="2 3">
    <name type="scientific">Apiospora kogelbergensis</name>
    <dbReference type="NCBI Taxonomy" id="1337665"/>
    <lineage>
        <taxon>Eukaryota</taxon>
        <taxon>Fungi</taxon>
        <taxon>Dikarya</taxon>
        <taxon>Ascomycota</taxon>
        <taxon>Pezizomycotina</taxon>
        <taxon>Sordariomycetes</taxon>
        <taxon>Xylariomycetidae</taxon>
        <taxon>Amphisphaeriales</taxon>
        <taxon>Apiosporaceae</taxon>
        <taxon>Apiospora</taxon>
    </lineage>
</organism>
<feature type="region of interest" description="Disordered" evidence="1">
    <location>
        <begin position="1"/>
        <end position="34"/>
    </location>
</feature>
<evidence type="ECO:0000313" key="2">
    <source>
        <dbReference type="EMBL" id="KAK8130326.1"/>
    </source>
</evidence>